<feature type="compositionally biased region" description="Basic residues" evidence="1">
    <location>
        <begin position="62"/>
        <end position="72"/>
    </location>
</feature>
<protein>
    <submittedName>
        <fullName evidence="2">Uncharacterized protein</fullName>
    </submittedName>
</protein>
<reference evidence="3" key="1">
    <citation type="journal article" date="2005" name="Nature">
        <title>The map-based sequence of the rice genome.</title>
        <authorList>
            <consortium name="International rice genome sequencing project (IRGSP)"/>
            <person name="Matsumoto T."/>
            <person name="Wu J."/>
            <person name="Kanamori H."/>
            <person name="Katayose Y."/>
            <person name="Fujisawa M."/>
            <person name="Namiki N."/>
            <person name="Mizuno H."/>
            <person name="Yamamoto K."/>
            <person name="Antonio B.A."/>
            <person name="Baba T."/>
            <person name="Sakata K."/>
            <person name="Nagamura Y."/>
            <person name="Aoki H."/>
            <person name="Arikawa K."/>
            <person name="Arita K."/>
            <person name="Bito T."/>
            <person name="Chiden Y."/>
            <person name="Fujitsuka N."/>
            <person name="Fukunaka R."/>
            <person name="Hamada M."/>
            <person name="Harada C."/>
            <person name="Hayashi A."/>
            <person name="Hijishita S."/>
            <person name="Honda M."/>
            <person name="Hosokawa S."/>
            <person name="Ichikawa Y."/>
            <person name="Idonuma A."/>
            <person name="Iijima M."/>
            <person name="Ikeda M."/>
            <person name="Ikeno M."/>
            <person name="Ito K."/>
            <person name="Ito S."/>
            <person name="Ito T."/>
            <person name="Ito Y."/>
            <person name="Ito Y."/>
            <person name="Iwabuchi A."/>
            <person name="Kamiya K."/>
            <person name="Karasawa W."/>
            <person name="Kurita K."/>
            <person name="Katagiri S."/>
            <person name="Kikuta A."/>
            <person name="Kobayashi H."/>
            <person name="Kobayashi N."/>
            <person name="Machita K."/>
            <person name="Maehara T."/>
            <person name="Masukawa M."/>
            <person name="Mizubayashi T."/>
            <person name="Mukai Y."/>
            <person name="Nagasaki H."/>
            <person name="Nagata Y."/>
            <person name="Naito S."/>
            <person name="Nakashima M."/>
            <person name="Nakama Y."/>
            <person name="Nakamichi Y."/>
            <person name="Nakamura M."/>
            <person name="Meguro A."/>
            <person name="Negishi M."/>
            <person name="Ohta I."/>
            <person name="Ohta T."/>
            <person name="Okamoto M."/>
            <person name="Ono N."/>
            <person name="Saji S."/>
            <person name="Sakaguchi M."/>
            <person name="Sakai K."/>
            <person name="Shibata M."/>
            <person name="Shimokawa T."/>
            <person name="Song J."/>
            <person name="Takazaki Y."/>
            <person name="Terasawa K."/>
            <person name="Tsugane M."/>
            <person name="Tsuji K."/>
            <person name="Ueda S."/>
            <person name="Waki K."/>
            <person name="Yamagata H."/>
            <person name="Yamamoto M."/>
            <person name="Yamamoto S."/>
            <person name="Yamane H."/>
            <person name="Yoshiki S."/>
            <person name="Yoshihara R."/>
            <person name="Yukawa K."/>
            <person name="Zhong H."/>
            <person name="Yano M."/>
            <person name="Yuan Q."/>
            <person name="Ouyang S."/>
            <person name="Liu J."/>
            <person name="Jones K.M."/>
            <person name="Gansberger K."/>
            <person name="Moffat K."/>
            <person name="Hill J."/>
            <person name="Bera J."/>
            <person name="Fadrosh D."/>
            <person name="Jin S."/>
            <person name="Johri S."/>
            <person name="Kim M."/>
            <person name="Overton L."/>
            <person name="Reardon M."/>
            <person name="Tsitrin T."/>
            <person name="Vuong H."/>
            <person name="Weaver B."/>
            <person name="Ciecko A."/>
            <person name="Tallon L."/>
            <person name="Jackson J."/>
            <person name="Pai G."/>
            <person name="Aken S.V."/>
            <person name="Utterback T."/>
            <person name="Reidmuller S."/>
            <person name="Feldblyum T."/>
            <person name="Hsiao J."/>
            <person name="Zismann V."/>
            <person name="Iobst S."/>
            <person name="de Vazeille A.R."/>
            <person name="Buell C.R."/>
            <person name="Ying K."/>
            <person name="Li Y."/>
            <person name="Lu T."/>
            <person name="Huang Y."/>
            <person name="Zhao Q."/>
            <person name="Feng Q."/>
            <person name="Zhang L."/>
            <person name="Zhu J."/>
            <person name="Weng Q."/>
            <person name="Mu J."/>
            <person name="Lu Y."/>
            <person name="Fan D."/>
            <person name="Liu Y."/>
            <person name="Guan J."/>
            <person name="Zhang Y."/>
            <person name="Yu S."/>
            <person name="Liu X."/>
            <person name="Zhang Y."/>
            <person name="Hong G."/>
            <person name="Han B."/>
            <person name="Choisne N."/>
            <person name="Demange N."/>
            <person name="Orjeda G."/>
            <person name="Samain S."/>
            <person name="Cattolico L."/>
            <person name="Pelletier E."/>
            <person name="Couloux A."/>
            <person name="Segurens B."/>
            <person name="Wincker P."/>
            <person name="D'Hont A."/>
            <person name="Scarpelli C."/>
            <person name="Weissenbach J."/>
            <person name="Salanoubat M."/>
            <person name="Quetier F."/>
            <person name="Yu Y."/>
            <person name="Kim H.R."/>
            <person name="Rambo T."/>
            <person name="Currie J."/>
            <person name="Collura K."/>
            <person name="Luo M."/>
            <person name="Yang T."/>
            <person name="Ammiraju J.S.S."/>
            <person name="Engler F."/>
            <person name="Soderlund C."/>
            <person name="Wing R.A."/>
            <person name="Palmer L.E."/>
            <person name="de la Bastide M."/>
            <person name="Spiegel L."/>
            <person name="Nascimento L."/>
            <person name="Zutavern T."/>
            <person name="O'Shaughnessy A."/>
            <person name="Dike S."/>
            <person name="Dedhia N."/>
            <person name="Preston R."/>
            <person name="Balija V."/>
            <person name="McCombie W.R."/>
            <person name="Chow T."/>
            <person name="Chen H."/>
            <person name="Chung M."/>
            <person name="Chen C."/>
            <person name="Shaw J."/>
            <person name="Wu H."/>
            <person name="Hsiao K."/>
            <person name="Chao Y."/>
            <person name="Chu M."/>
            <person name="Cheng C."/>
            <person name="Hour A."/>
            <person name="Lee P."/>
            <person name="Lin S."/>
            <person name="Lin Y."/>
            <person name="Liou J."/>
            <person name="Liu S."/>
            <person name="Hsing Y."/>
            <person name="Raghuvanshi S."/>
            <person name="Mohanty A."/>
            <person name="Bharti A.K."/>
            <person name="Gaur A."/>
            <person name="Gupta V."/>
            <person name="Kumar D."/>
            <person name="Ravi V."/>
            <person name="Vij S."/>
            <person name="Kapur A."/>
            <person name="Khurana P."/>
            <person name="Khurana P."/>
            <person name="Khurana J.P."/>
            <person name="Tyagi A.K."/>
            <person name="Gaikwad K."/>
            <person name="Singh A."/>
            <person name="Dalal V."/>
            <person name="Srivastava S."/>
            <person name="Dixit A."/>
            <person name="Pal A.K."/>
            <person name="Ghazi I.A."/>
            <person name="Yadav M."/>
            <person name="Pandit A."/>
            <person name="Bhargava A."/>
            <person name="Sureshbabu K."/>
            <person name="Batra K."/>
            <person name="Sharma T.R."/>
            <person name="Mohapatra T."/>
            <person name="Singh N.K."/>
            <person name="Messing J."/>
            <person name="Nelson A.B."/>
            <person name="Fuks G."/>
            <person name="Kavchok S."/>
            <person name="Keizer G."/>
            <person name="Linton E."/>
            <person name="Llaca V."/>
            <person name="Song R."/>
            <person name="Tanyolac B."/>
            <person name="Young S."/>
            <person name="Ho-Il K."/>
            <person name="Hahn J.H."/>
            <person name="Sangsakoo G."/>
            <person name="Vanavichit A."/>
            <person name="de Mattos Luiz.A.T."/>
            <person name="Zimmer P.D."/>
            <person name="Malone G."/>
            <person name="Dellagostin O."/>
            <person name="de Oliveira A.C."/>
            <person name="Bevan M."/>
            <person name="Bancroft I."/>
            <person name="Minx P."/>
            <person name="Cordum H."/>
            <person name="Wilson R."/>
            <person name="Cheng Z."/>
            <person name="Jin W."/>
            <person name="Jiang J."/>
            <person name="Leong S.A."/>
            <person name="Iwama H."/>
            <person name="Gojobori T."/>
            <person name="Itoh T."/>
            <person name="Niimura Y."/>
            <person name="Fujii Y."/>
            <person name="Habara T."/>
            <person name="Sakai H."/>
            <person name="Sato Y."/>
            <person name="Wilson G."/>
            <person name="Kumar K."/>
            <person name="McCouch S."/>
            <person name="Juretic N."/>
            <person name="Hoen D."/>
            <person name="Wright S."/>
            <person name="Bruskiewich R."/>
            <person name="Bureau T."/>
            <person name="Miyao A."/>
            <person name="Hirochika H."/>
            <person name="Nishikawa T."/>
            <person name="Kadowaki K."/>
            <person name="Sugiura M."/>
            <person name="Burr B."/>
            <person name="Sasaki T."/>
        </authorList>
    </citation>
    <scope>NUCLEOTIDE SEQUENCE [LARGE SCALE GENOMIC DNA]</scope>
    <source>
        <strain evidence="3">cv. Nipponbare</strain>
    </source>
</reference>
<evidence type="ECO:0000313" key="2">
    <source>
        <dbReference type="EMBL" id="AAX95541.1"/>
    </source>
</evidence>
<evidence type="ECO:0000256" key="1">
    <source>
        <dbReference type="SAM" id="MobiDB-lite"/>
    </source>
</evidence>
<organism evidence="2 3">
    <name type="scientific">Oryza sativa subsp. japonica</name>
    <name type="common">Rice</name>
    <dbReference type="NCBI Taxonomy" id="39947"/>
    <lineage>
        <taxon>Eukaryota</taxon>
        <taxon>Viridiplantae</taxon>
        <taxon>Streptophyta</taxon>
        <taxon>Embryophyta</taxon>
        <taxon>Tracheophyta</taxon>
        <taxon>Spermatophyta</taxon>
        <taxon>Magnoliopsida</taxon>
        <taxon>Liliopsida</taxon>
        <taxon>Poales</taxon>
        <taxon>Poaceae</taxon>
        <taxon>BOP clade</taxon>
        <taxon>Oryzoideae</taxon>
        <taxon>Oryzeae</taxon>
        <taxon>Oryzinae</taxon>
        <taxon>Oryza</taxon>
        <taxon>Oryza sativa</taxon>
    </lineage>
</organism>
<dbReference type="EMBL" id="AC145381">
    <property type="protein sequence ID" value="AAX95541.1"/>
    <property type="molecule type" value="Genomic_DNA"/>
</dbReference>
<name>Q53KW7_ORYSJ</name>
<evidence type="ECO:0000313" key="3">
    <source>
        <dbReference type="Proteomes" id="UP000000763"/>
    </source>
</evidence>
<dbReference type="AlphaFoldDB" id="Q53KW7"/>
<reference evidence="3" key="2">
    <citation type="journal article" date="2008" name="Nucleic Acids Res.">
        <title>The rice annotation project database (RAP-DB): 2008 update.</title>
        <authorList>
            <consortium name="The rice annotation project (RAP)"/>
        </authorList>
    </citation>
    <scope>GENOME REANNOTATION</scope>
    <source>
        <strain evidence="3">cv. Nipponbare</strain>
    </source>
</reference>
<proteinExistence type="predicted"/>
<accession>Q53KW7</accession>
<dbReference type="Proteomes" id="UP000000763">
    <property type="component" value="Chromosome 3"/>
</dbReference>
<feature type="region of interest" description="Disordered" evidence="1">
    <location>
        <begin position="1"/>
        <end position="85"/>
    </location>
</feature>
<sequence>MVGSKEAAEGAASTHGTVGGEEGVGARCRQRVEAARLPPSPEGRGSRKATTTSPPPKGREAHGHRRRRRGVRHGAEAHDRRHHWRGAVKGRRKNMGNKVICNLLPC</sequence>